<protein>
    <submittedName>
        <fullName evidence="1">DUF456 domain-containing protein</fullName>
    </submittedName>
</protein>
<dbReference type="RefSeq" id="WP_194561251.1">
    <property type="nucleotide sequence ID" value="NZ_JADKPV010000001.1"/>
</dbReference>
<keyword evidence="2" id="KW-1185">Reference proteome</keyword>
<gene>
    <name evidence="1" type="ORF">IRY55_00220</name>
</gene>
<dbReference type="Proteomes" id="UP000622653">
    <property type="component" value="Unassembled WGS sequence"/>
</dbReference>
<name>A0A8J7KD96_9BACL</name>
<evidence type="ECO:0000313" key="1">
    <source>
        <dbReference type="EMBL" id="MBF4499766.1"/>
    </source>
</evidence>
<reference evidence="1" key="1">
    <citation type="submission" date="2020-11" db="EMBL/GenBank/DDBJ databases">
        <title>Multidrug resistant novel bacterium Savagea serpentis sp. nov., isolated from the scats of a vine snake (Ahaetulla nasuta).</title>
        <authorList>
            <person name="Venkata Ramana V."/>
            <person name="Vikas Patil S."/>
            <person name="Yogita Lugani V."/>
        </authorList>
    </citation>
    <scope>NUCLEOTIDE SEQUENCE</scope>
    <source>
        <strain evidence="1">SN6</strain>
    </source>
</reference>
<dbReference type="AlphaFoldDB" id="A0A8J7KD96"/>
<evidence type="ECO:0000313" key="2">
    <source>
        <dbReference type="Proteomes" id="UP000622653"/>
    </source>
</evidence>
<accession>A0A8J7KD96</accession>
<sequence length="179" mass="19909">MAENVFIIKFEEESKSYQTFSELKQMHATKQIVGEQMGVILNDADAGIQIKDFLDFTGTDKTARGSIIGALVGIIGGPLGILLGWMGGTFIGATGDAREIKNAMNVFEQVTSFIAHGQTGVIILAREEDFKTIQDYTYNLGGQVVRLNGEYVKDQIKQAQLAQFELERDARKRWKDQNK</sequence>
<organism evidence="1 2">
    <name type="scientific">Savagea serpentis</name>
    <dbReference type="NCBI Taxonomy" id="2785297"/>
    <lineage>
        <taxon>Bacteria</taxon>
        <taxon>Bacillati</taxon>
        <taxon>Bacillota</taxon>
        <taxon>Bacilli</taxon>
        <taxon>Bacillales</taxon>
        <taxon>Caryophanaceae</taxon>
        <taxon>Savagea</taxon>
    </lineage>
</organism>
<dbReference type="EMBL" id="JADKPV010000001">
    <property type="protein sequence ID" value="MBF4499766.1"/>
    <property type="molecule type" value="Genomic_DNA"/>
</dbReference>
<comment type="caution">
    <text evidence="1">The sequence shown here is derived from an EMBL/GenBank/DDBJ whole genome shotgun (WGS) entry which is preliminary data.</text>
</comment>
<proteinExistence type="predicted"/>